<evidence type="ECO:0000313" key="3">
    <source>
        <dbReference type="EMBL" id="GIE72973.1"/>
    </source>
</evidence>
<evidence type="ECO:0000259" key="2">
    <source>
        <dbReference type="Pfam" id="PF07282"/>
    </source>
</evidence>
<proteinExistence type="predicted"/>
<dbReference type="PANTHER" id="PTHR30405:SF11">
    <property type="entry name" value="RNA-GUIDED DNA ENDONUCLEASE RV2885C-RELATED"/>
    <property type="match status" value="1"/>
</dbReference>
<evidence type="ECO:0000313" key="4">
    <source>
        <dbReference type="Proteomes" id="UP000624709"/>
    </source>
</evidence>
<reference evidence="3 4" key="1">
    <citation type="submission" date="2021-01" db="EMBL/GenBank/DDBJ databases">
        <title>Whole genome shotgun sequence of Actinoplanes palleronii NBRC 14916.</title>
        <authorList>
            <person name="Komaki H."/>
            <person name="Tamura T."/>
        </authorList>
    </citation>
    <scope>NUCLEOTIDE SEQUENCE [LARGE SCALE GENOMIC DNA]</scope>
    <source>
        <strain evidence="3 4">NBRC 14916</strain>
    </source>
</reference>
<protein>
    <recommendedName>
        <fullName evidence="2">Cas12f1-like TNB domain-containing protein</fullName>
    </recommendedName>
</protein>
<organism evidence="3 4">
    <name type="scientific">Actinoplanes palleronii</name>
    <dbReference type="NCBI Taxonomy" id="113570"/>
    <lineage>
        <taxon>Bacteria</taxon>
        <taxon>Bacillati</taxon>
        <taxon>Actinomycetota</taxon>
        <taxon>Actinomycetes</taxon>
        <taxon>Micromonosporales</taxon>
        <taxon>Micromonosporaceae</taxon>
        <taxon>Actinoplanes</taxon>
    </lineage>
</organism>
<evidence type="ECO:0000256" key="1">
    <source>
        <dbReference type="ARBA" id="ARBA00023125"/>
    </source>
</evidence>
<keyword evidence="4" id="KW-1185">Reference proteome</keyword>
<dbReference type="Proteomes" id="UP000624709">
    <property type="component" value="Unassembled WGS sequence"/>
</dbReference>
<dbReference type="PANTHER" id="PTHR30405">
    <property type="entry name" value="TRANSPOSASE"/>
    <property type="match status" value="1"/>
</dbReference>
<feature type="domain" description="Cas12f1-like TNB" evidence="2">
    <location>
        <begin position="104"/>
        <end position="170"/>
    </location>
</feature>
<dbReference type="InterPro" id="IPR051399">
    <property type="entry name" value="RNA-guided_DNA_endo/Transpos"/>
</dbReference>
<sequence length="182" mass="20599">MVNLATDSDGTNHSGKVVRVVRRRNNRLRARLQALGTESAKRLLKKRRRKESRYARDVNHRISKALVGVAKGTRRGIKLEDLSGIRDRVTVTKAQRSDLRSWAFRQLRTFVSYKAALAGVPVRPVDPRNTSRECSRCGHTDKRNRRTRDEFRCLRCGHAGPADHNAAINIGRRAAVNRPNAA</sequence>
<accession>A0ABQ4BQM4</accession>
<dbReference type="NCBIfam" id="TIGR01766">
    <property type="entry name" value="IS200/IS605 family accessory protein TnpB-like domain"/>
    <property type="match status" value="1"/>
</dbReference>
<dbReference type="EMBL" id="BOMS01000162">
    <property type="protein sequence ID" value="GIE72973.1"/>
    <property type="molecule type" value="Genomic_DNA"/>
</dbReference>
<dbReference type="NCBIfam" id="NF040570">
    <property type="entry name" value="guided_TnpB"/>
    <property type="match status" value="1"/>
</dbReference>
<gene>
    <name evidence="3" type="ORF">Apa02nite_090810</name>
</gene>
<keyword evidence="1" id="KW-0238">DNA-binding</keyword>
<dbReference type="Pfam" id="PF07282">
    <property type="entry name" value="Cas12f1-like_TNB"/>
    <property type="match status" value="1"/>
</dbReference>
<name>A0ABQ4BQM4_9ACTN</name>
<dbReference type="InterPro" id="IPR010095">
    <property type="entry name" value="Cas12f1-like_TNB"/>
</dbReference>
<comment type="caution">
    <text evidence="3">The sequence shown here is derived from an EMBL/GenBank/DDBJ whole genome shotgun (WGS) entry which is preliminary data.</text>
</comment>